<feature type="binding site" evidence="1">
    <location>
        <position position="140"/>
    </location>
    <ligand>
        <name>Zn(2+)</name>
        <dbReference type="ChEBI" id="CHEBI:29105"/>
    </ligand>
</feature>
<gene>
    <name evidence="2" type="ORF">NCTC11388_04500</name>
</gene>
<dbReference type="GO" id="GO:0008270">
    <property type="term" value="F:zinc ion binding"/>
    <property type="evidence" value="ECO:0007669"/>
    <property type="project" value="TreeGrafter"/>
</dbReference>
<dbReference type="Proteomes" id="UP000254893">
    <property type="component" value="Unassembled WGS sequence"/>
</dbReference>
<reference evidence="2 3" key="1">
    <citation type="submission" date="2018-06" db="EMBL/GenBank/DDBJ databases">
        <authorList>
            <consortium name="Pathogen Informatics"/>
            <person name="Doyle S."/>
        </authorList>
    </citation>
    <scope>NUCLEOTIDE SEQUENCE [LARGE SCALE GENOMIC DNA]</scope>
    <source>
        <strain evidence="2 3">NCTC11388</strain>
    </source>
</reference>
<keyword evidence="1" id="KW-0479">Metal-binding</keyword>
<dbReference type="PANTHER" id="PTHR33202">
    <property type="entry name" value="ZINC UPTAKE REGULATION PROTEIN"/>
    <property type="match status" value="1"/>
</dbReference>
<dbReference type="GO" id="GO:0000976">
    <property type="term" value="F:transcription cis-regulatory region binding"/>
    <property type="evidence" value="ECO:0007669"/>
    <property type="project" value="TreeGrafter"/>
</dbReference>
<dbReference type="InterPro" id="IPR036390">
    <property type="entry name" value="WH_DNA-bd_sf"/>
</dbReference>
<dbReference type="Gene3D" id="1.10.10.10">
    <property type="entry name" value="Winged helix-like DNA-binding domain superfamily/Winged helix DNA-binding domain"/>
    <property type="match status" value="1"/>
</dbReference>
<feature type="binding site" evidence="1">
    <location>
        <position position="105"/>
    </location>
    <ligand>
        <name>Zn(2+)</name>
        <dbReference type="ChEBI" id="CHEBI:29105"/>
    </ligand>
</feature>
<dbReference type="GO" id="GO:1900376">
    <property type="term" value="P:regulation of secondary metabolite biosynthetic process"/>
    <property type="evidence" value="ECO:0007669"/>
    <property type="project" value="TreeGrafter"/>
</dbReference>
<dbReference type="InterPro" id="IPR036388">
    <property type="entry name" value="WH-like_DNA-bd_sf"/>
</dbReference>
<evidence type="ECO:0008006" key="4">
    <source>
        <dbReference type="Google" id="ProtNLM"/>
    </source>
</evidence>
<proteinExistence type="predicted"/>
<evidence type="ECO:0000256" key="1">
    <source>
        <dbReference type="PIRSR" id="PIRSR602481-1"/>
    </source>
</evidence>
<evidence type="ECO:0000313" key="3">
    <source>
        <dbReference type="Proteomes" id="UP000254893"/>
    </source>
</evidence>
<dbReference type="EMBL" id="UGYW01000002">
    <property type="protein sequence ID" value="SUJ29031.1"/>
    <property type="molecule type" value="Genomic_DNA"/>
</dbReference>
<dbReference type="SUPFAM" id="SSF46785">
    <property type="entry name" value="Winged helix' DNA-binding domain"/>
    <property type="match status" value="1"/>
</dbReference>
<dbReference type="AlphaFoldDB" id="A0A380CU37"/>
<accession>A0A380CU37</accession>
<name>A0A380CU37_SPHSI</name>
<keyword evidence="1" id="KW-0862">Zinc</keyword>
<dbReference type="GO" id="GO:0045892">
    <property type="term" value="P:negative regulation of DNA-templated transcription"/>
    <property type="evidence" value="ECO:0007669"/>
    <property type="project" value="TreeGrafter"/>
</dbReference>
<evidence type="ECO:0000313" key="2">
    <source>
        <dbReference type="EMBL" id="SUJ29031.1"/>
    </source>
</evidence>
<organism evidence="2 3">
    <name type="scientific">Sphingobacterium spiritivorum</name>
    <name type="common">Flavobacterium spiritivorum</name>
    <dbReference type="NCBI Taxonomy" id="258"/>
    <lineage>
        <taxon>Bacteria</taxon>
        <taxon>Pseudomonadati</taxon>
        <taxon>Bacteroidota</taxon>
        <taxon>Sphingobacteriia</taxon>
        <taxon>Sphingobacteriales</taxon>
        <taxon>Sphingobacteriaceae</taxon>
        <taxon>Sphingobacterium</taxon>
    </lineage>
</organism>
<dbReference type="GO" id="GO:0003700">
    <property type="term" value="F:DNA-binding transcription factor activity"/>
    <property type="evidence" value="ECO:0007669"/>
    <property type="project" value="InterPro"/>
</dbReference>
<feature type="binding site" evidence="1">
    <location>
        <position position="143"/>
    </location>
    <ligand>
        <name>Zn(2+)</name>
        <dbReference type="ChEBI" id="CHEBI:29105"/>
    </ligand>
</feature>
<dbReference type="InterPro" id="IPR002481">
    <property type="entry name" value="FUR"/>
</dbReference>
<comment type="cofactor">
    <cofactor evidence="1">
        <name>Zn(2+)</name>
        <dbReference type="ChEBI" id="CHEBI:29105"/>
    </cofactor>
    <text evidence="1">Binds 1 zinc ion per subunit.</text>
</comment>
<protein>
    <recommendedName>
        <fullName evidence="4">Zinc uptake transcriptional repressor</fullName>
    </recommendedName>
</protein>
<dbReference type="Pfam" id="PF01475">
    <property type="entry name" value="FUR"/>
    <property type="match status" value="1"/>
</dbReference>
<dbReference type="PANTHER" id="PTHR33202:SF22">
    <property type="entry name" value="HYDROGEN PEROXIDE SENSITIVE REPRESSOR"/>
    <property type="match status" value="1"/>
</dbReference>
<sequence>MKTYKISIAMKNEIENKLRDKNTKPTSMRILVYDFLASQQVALSLSEIENYFYPADRITLYRTLKTFEEKGIVHSIQENSTSKYRLCSDDCSEQVHRDWHLHLYCKICKQTTCRTDISFKQPVDTTVQIDEVRLFAKGICENCLDKSMQ</sequence>
<feature type="binding site" evidence="1">
    <location>
        <position position="108"/>
    </location>
    <ligand>
        <name>Zn(2+)</name>
        <dbReference type="ChEBI" id="CHEBI:29105"/>
    </ligand>
</feature>